<dbReference type="PROSITE" id="PS01124">
    <property type="entry name" value="HTH_ARAC_FAMILY_2"/>
    <property type="match status" value="1"/>
</dbReference>
<keyword evidence="2" id="KW-0238">DNA-binding</keyword>
<dbReference type="SMART" id="SM00342">
    <property type="entry name" value="HTH_ARAC"/>
    <property type="match status" value="1"/>
</dbReference>
<evidence type="ECO:0000256" key="1">
    <source>
        <dbReference type="ARBA" id="ARBA00023015"/>
    </source>
</evidence>
<dbReference type="PANTHER" id="PTHR43280:SF29">
    <property type="entry name" value="ARAC-FAMILY TRANSCRIPTIONAL REGULATOR"/>
    <property type="match status" value="1"/>
</dbReference>
<dbReference type="InterPro" id="IPR018060">
    <property type="entry name" value="HTH_AraC"/>
</dbReference>
<name>A0ABT0PSX1_9FLAO</name>
<feature type="transmembrane region" description="Helical" evidence="4">
    <location>
        <begin position="38"/>
        <end position="55"/>
    </location>
</feature>
<dbReference type="Gene3D" id="1.10.10.60">
    <property type="entry name" value="Homeodomain-like"/>
    <property type="match status" value="1"/>
</dbReference>
<feature type="domain" description="HTH araC/xylS-type" evidence="5">
    <location>
        <begin position="262"/>
        <end position="365"/>
    </location>
</feature>
<reference evidence="6 7" key="1">
    <citation type="submission" date="2022-05" db="EMBL/GenBank/DDBJ databases">
        <authorList>
            <person name="Park J.-S."/>
        </authorList>
    </citation>
    <scope>NUCLEOTIDE SEQUENCE [LARGE SCALE GENOMIC DNA]</scope>
    <source>
        <strain evidence="6 7">2012CJ35-5</strain>
    </source>
</reference>
<accession>A0ABT0PSX1</accession>
<feature type="transmembrane region" description="Helical" evidence="4">
    <location>
        <begin position="6"/>
        <end position="26"/>
    </location>
</feature>
<feature type="transmembrane region" description="Helical" evidence="4">
    <location>
        <begin position="98"/>
        <end position="115"/>
    </location>
</feature>
<dbReference type="RefSeq" id="WP_249657662.1">
    <property type="nucleotide sequence ID" value="NZ_JAMFMA010000002.1"/>
</dbReference>
<keyword evidence="4" id="KW-0812">Transmembrane</keyword>
<organism evidence="6 7">
    <name type="scientific">Flagellimonas spongiicola</name>
    <dbReference type="NCBI Taxonomy" id="2942208"/>
    <lineage>
        <taxon>Bacteria</taxon>
        <taxon>Pseudomonadati</taxon>
        <taxon>Bacteroidota</taxon>
        <taxon>Flavobacteriia</taxon>
        <taxon>Flavobacteriales</taxon>
        <taxon>Flavobacteriaceae</taxon>
        <taxon>Flagellimonas</taxon>
    </lineage>
</organism>
<evidence type="ECO:0000313" key="7">
    <source>
        <dbReference type="Proteomes" id="UP001203607"/>
    </source>
</evidence>
<comment type="caution">
    <text evidence="6">The sequence shown here is derived from an EMBL/GenBank/DDBJ whole genome shotgun (WGS) entry which is preliminary data.</text>
</comment>
<proteinExistence type="predicted"/>
<keyword evidence="1" id="KW-0805">Transcription regulation</keyword>
<dbReference type="EMBL" id="JAMFMA010000002">
    <property type="protein sequence ID" value="MCL6274485.1"/>
    <property type="molecule type" value="Genomic_DNA"/>
</dbReference>
<dbReference type="InterPro" id="IPR018062">
    <property type="entry name" value="HTH_AraC-typ_CS"/>
</dbReference>
<sequence length="379" mass="44790">MTLQLTLIQLFTICAVLNGFVFSVLILDKKENRFANRFLALTIICMCLTFTPYMLDPQIWHSYRWLAWLPFSLSYWIGPSFYFYTLTLTNSDWRFRKVHLWHFTPIILNYLHSVYHLVFPGNHTPWYWFHFISEIFESVAILSILIYMFYSFRLIRNYQKILLDNVSNTERLQLNWLKQIILVIMTSFVFILIFLAISSGASGMVFFHQWNEYRSVVLLLYALVLYWLSIFGFQQTQTLKLHRDLSTSPTSIDPRSQNVLAKLITAMEEQKLYRNPTLTLSDLSEVVQESNRTISSVINSQTQKNFFHFVNEFRVRDIQEKLDDPRNNNLKIISLAYDSGFNSKATFNRIFKSYTGMTPVAYKGKINPSNQQLRPKNLN</sequence>
<dbReference type="SUPFAM" id="SSF46689">
    <property type="entry name" value="Homeodomain-like"/>
    <property type="match status" value="1"/>
</dbReference>
<evidence type="ECO:0000256" key="4">
    <source>
        <dbReference type="SAM" id="Phobius"/>
    </source>
</evidence>
<dbReference type="Proteomes" id="UP001203607">
    <property type="component" value="Unassembled WGS sequence"/>
</dbReference>
<feature type="transmembrane region" description="Helical" evidence="4">
    <location>
        <begin position="67"/>
        <end position="86"/>
    </location>
</feature>
<feature type="transmembrane region" description="Helical" evidence="4">
    <location>
        <begin position="180"/>
        <end position="207"/>
    </location>
</feature>
<dbReference type="InterPro" id="IPR009057">
    <property type="entry name" value="Homeodomain-like_sf"/>
</dbReference>
<keyword evidence="4" id="KW-1133">Transmembrane helix</keyword>
<dbReference type="Pfam" id="PF12833">
    <property type="entry name" value="HTH_18"/>
    <property type="match status" value="1"/>
</dbReference>
<dbReference type="PANTHER" id="PTHR43280">
    <property type="entry name" value="ARAC-FAMILY TRANSCRIPTIONAL REGULATOR"/>
    <property type="match status" value="1"/>
</dbReference>
<keyword evidence="3" id="KW-0804">Transcription</keyword>
<feature type="transmembrane region" description="Helical" evidence="4">
    <location>
        <begin position="213"/>
        <end position="233"/>
    </location>
</feature>
<protein>
    <submittedName>
        <fullName evidence="6">AraC family transcriptional regulator</fullName>
    </submittedName>
</protein>
<evidence type="ECO:0000313" key="6">
    <source>
        <dbReference type="EMBL" id="MCL6274485.1"/>
    </source>
</evidence>
<feature type="transmembrane region" description="Helical" evidence="4">
    <location>
        <begin position="127"/>
        <end position="150"/>
    </location>
</feature>
<gene>
    <name evidence="6" type="ORF">M3P19_10710</name>
</gene>
<evidence type="ECO:0000256" key="2">
    <source>
        <dbReference type="ARBA" id="ARBA00023125"/>
    </source>
</evidence>
<evidence type="ECO:0000259" key="5">
    <source>
        <dbReference type="PROSITE" id="PS01124"/>
    </source>
</evidence>
<keyword evidence="4" id="KW-0472">Membrane</keyword>
<keyword evidence="7" id="KW-1185">Reference proteome</keyword>
<dbReference type="PROSITE" id="PS00041">
    <property type="entry name" value="HTH_ARAC_FAMILY_1"/>
    <property type="match status" value="1"/>
</dbReference>
<evidence type="ECO:0000256" key="3">
    <source>
        <dbReference type="ARBA" id="ARBA00023163"/>
    </source>
</evidence>